<dbReference type="EMBL" id="JAYRBN010000056">
    <property type="protein sequence ID" value="KAL2743119.1"/>
    <property type="molecule type" value="Genomic_DNA"/>
</dbReference>
<evidence type="ECO:0000256" key="11">
    <source>
        <dbReference type="ARBA" id="ARBA00023280"/>
    </source>
</evidence>
<evidence type="ECO:0000256" key="3">
    <source>
        <dbReference type="ARBA" id="ARBA00010161"/>
    </source>
</evidence>
<keyword evidence="7" id="KW-1090">Inhibition of host innate immune response by virus</keyword>
<protein>
    <recommendedName>
        <fullName evidence="5">Protein DP71L</fullName>
    </recommendedName>
    <alternativeName>
        <fullName evidence="12">MyD116 homolog</fullName>
    </alternativeName>
</protein>
<proteinExistence type="inferred from homology"/>
<evidence type="ECO:0000256" key="9">
    <source>
        <dbReference type="ARBA" id="ARBA00022921"/>
    </source>
</evidence>
<evidence type="ECO:0000313" key="14">
    <source>
        <dbReference type="EMBL" id="KAL2743119.1"/>
    </source>
</evidence>
<feature type="domain" description="Protein phosphatase 1 regulatory subunit 15A/B C-terminal" evidence="13">
    <location>
        <begin position="138"/>
        <end position="224"/>
    </location>
</feature>
<accession>A0ABD2CDX9</accession>
<keyword evidence="11" id="KW-0899">Viral immunoevasion</keyword>
<comment type="function">
    <text evidence="1">Interacts with the host phosphatase PP1 catalytic subunit (PPP1CB) and recruits it to dephosphorylate EIF2S1/eIF2alpha and therefore restores the host translation that has been shut-down by the host. Also inhibits the EIF2S1/eIF2alpha-ATF4-DDIT3/CHOP pathway.</text>
</comment>
<evidence type="ECO:0000256" key="2">
    <source>
        <dbReference type="ARBA" id="ARBA00007512"/>
    </source>
</evidence>
<dbReference type="GO" id="GO:0039502">
    <property type="term" value="P:symbiont-mediated suppression of host type I interferon-mediated signaling pathway"/>
    <property type="evidence" value="ECO:0007669"/>
    <property type="project" value="UniProtKB-KW"/>
</dbReference>
<evidence type="ECO:0000259" key="13">
    <source>
        <dbReference type="Pfam" id="PF10488"/>
    </source>
</evidence>
<dbReference type="AlphaFoldDB" id="A0ABD2CDX9"/>
<keyword evidence="8" id="KW-1114">Inhibition of host interferon signaling pathway by virus</keyword>
<sequence length="229" mass="26935">MCNMKISCFTMESFENILKSRQGNATEIVQHNAIEVLLTKVGFDILKKISFAITPVEPISILAWCKEFVPAKMLLADSRPFSNGHVTTDEEYNFKRNTFRPRLISESSVDSEDNYEIVFETDSENIYDSDFDYNESTDESQNENESECEIAQNEKTYNFQTRKVTFNLTPVVHTMVQWDYAYRAARKGPWEEMARDRERFKGRINCIRCILEPILQIQHRTHIWQERFA</sequence>
<evidence type="ECO:0000313" key="15">
    <source>
        <dbReference type="Proteomes" id="UP001607303"/>
    </source>
</evidence>
<evidence type="ECO:0000256" key="7">
    <source>
        <dbReference type="ARBA" id="ARBA00022632"/>
    </source>
</evidence>
<dbReference type="GO" id="GO:0051246">
    <property type="term" value="P:regulation of protein metabolic process"/>
    <property type="evidence" value="ECO:0007669"/>
    <property type="project" value="UniProtKB-ARBA"/>
</dbReference>
<dbReference type="Pfam" id="PF10488">
    <property type="entry name" value="PP1c_bdg"/>
    <property type="match status" value="1"/>
</dbReference>
<comment type="similarity">
    <text evidence="2">Belongs to the asfivirus DP71L family.</text>
</comment>
<organism evidence="14 15">
    <name type="scientific">Vespula maculifrons</name>
    <name type="common">Eastern yellow jacket</name>
    <name type="synonym">Wasp</name>
    <dbReference type="NCBI Taxonomy" id="7453"/>
    <lineage>
        <taxon>Eukaryota</taxon>
        <taxon>Metazoa</taxon>
        <taxon>Ecdysozoa</taxon>
        <taxon>Arthropoda</taxon>
        <taxon>Hexapoda</taxon>
        <taxon>Insecta</taxon>
        <taxon>Pterygota</taxon>
        <taxon>Neoptera</taxon>
        <taxon>Endopterygota</taxon>
        <taxon>Hymenoptera</taxon>
        <taxon>Apocrita</taxon>
        <taxon>Aculeata</taxon>
        <taxon>Vespoidea</taxon>
        <taxon>Vespidae</taxon>
        <taxon>Vespinae</taxon>
        <taxon>Vespula</taxon>
    </lineage>
</organism>
<name>A0ABD2CDX9_VESMC</name>
<keyword evidence="10" id="KW-0922">Interferon antiviral system evasion</keyword>
<gene>
    <name evidence="14" type="ORF">V1477_008608</name>
</gene>
<dbReference type="PANTHER" id="PTHR16489">
    <property type="entry name" value="GH11727P"/>
    <property type="match status" value="1"/>
</dbReference>
<evidence type="ECO:0000256" key="5">
    <source>
        <dbReference type="ARBA" id="ARBA00019072"/>
    </source>
</evidence>
<comment type="subunit">
    <text evidence="4">Interacts (via C-terminus) with host PPP1CB.</text>
</comment>
<evidence type="ECO:0000256" key="8">
    <source>
        <dbReference type="ARBA" id="ARBA00022830"/>
    </source>
</evidence>
<evidence type="ECO:0000256" key="1">
    <source>
        <dbReference type="ARBA" id="ARBA00003756"/>
    </source>
</evidence>
<dbReference type="InterPro" id="IPR019523">
    <property type="entry name" value="Prot_Pase1_reg-su15A/B_C"/>
</dbReference>
<dbReference type="InterPro" id="IPR051254">
    <property type="entry name" value="PPP1R15"/>
</dbReference>
<evidence type="ECO:0000256" key="10">
    <source>
        <dbReference type="ARBA" id="ARBA00023258"/>
    </source>
</evidence>
<dbReference type="Proteomes" id="UP001607303">
    <property type="component" value="Unassembled WGS sequence"/>
</dbReference>
<comment type="caution">
    <text evidence="14">The sequence shown here is derived from an EMBL/GenBank/DDBJ whole genome shotgun (WGS) entry which is preliminary data.</text>
</comment>
<reference evidence="14 15" key="1">
    <citation type="journal article" date="2024" name="Ann. Entomol. Soc. Am.">
        <title>Genomic analyses of the southern and eastern yellowjacket wasps (Hymenoptera: Vespidae) reveal evolutionary signatures of social life.</title>
        <authorList>
            <person name="Catto M.A."/>
            <person name="Caine P.B."/>
            <person name="Orr S.E."/>
            <person name="Hunt B.G."/>
            <person name="Goodisman M.A.D."/>
        </authorList>
    </citation>
    <scope>NUCLEOTIDE SEQUENCE [LARGE SCALE GENOMIC DNA]</scope>
    <source>
        <strain evidence="14">232</strain>
        <tissue evidence="14">Head and thorax</tissue>
    </source>
</reference>
<keyword evidence="15" id="KW-1185">Reference proteome</keyword>
<evidence type="ECO:0000256" key="6">
    <source>
        <dbReference type="ARBA" id="ARBA00022581"/>
    </source>
</evidence>
<comment type="similarity">
    <text evidence="3">Belongs to the PPP1R15 family.</text>
</comment>
<evidence type="ECO:0000256" key="12">
    <source>
        <dbReference type="ARBA" id="ARBA00031298"/>
    </source>
</evidence>
<evidence type="ECO:0000256" key="4">
    <source>
        <dbReference type="ARBA" id="ARBA00011204"/>
    </source>
</evidence>
<dbReference type="PANTHER" id="PTHR16489:SF12">
    <property type="entry name" value="GH11727P"/>
    <property type="match status" value="1"/>
</dbReference>
<keyword evidence="9" id="KW-0426">Late protein</keyword>
<keyword evidence="6" id="KW-0945">Host-virus interaction</keyword>